<evidence type="ECO:0000313" key="3">
    <source>
        <dbReference type="Proteomes" id="UP000626109"/>
    </source>
</evidence>
<evidence type="ECO:0000313" key="2">
    <source>
        <dbReference type="EMBL" id="CAE8663501.1"/>
    </source>
</evidence>
<organism evidence="2 3">
    <name type="scientific">Polarella glacialis</name>
    <name type="common">Dinoflagellate</name>
    <dbReference type="NCBI Taxonomy" id="89957"/>
    <lineage>
        <taxon>Eukaryota</taxon>
        <taxon>Sar</taxon>
        <taxon>Alveolata</taxon>
        <taxon>Dinophyceae</taxon>
        <taxon>Suessiales</taxon>
        <taxon>Suessiaceae</taxon>
        <taxon>Polarella</taxon>
    </lineage>
</organism>
<dbReference type="Proteomes" id="UP000626109">
    <property type="component" value="Unassembled WGS sequence"/>
</dbReference>
<comment type="caution">
    <text evidence="2">The sequence shown here is derived from an EMBL/GenBank/DDBJ whole genome shotgun (WGS) entry which is preliminary data.</text>
</comment>
<accession>A0A813J2I8</accession>
<proteinExistence type="predicted"/>
<name>A0A813J2I8_POLGL</name>
<evidence type="ECO:0000256" key="1">
    <source>
        <dbReference type="SAM" id="MobiDB-lite"/>
    </source>
</evidence>
<feature type="non-terminal residue" evidence="2">
    <location>
        <position position="1"/>
    </location>
</feature>
<protein>
    <submittedName>
        <fullName evidence="2">Uncharacterized protein</fullName>
    </submittedName>
</protein>
<dbReference type="AlphaFoldDB" id="A0A813J2I8"/>
<reference evidence="2" key="1">
    <citation type="submission" date="2021-02" db="EMBL/GenBank/DDBJ databases">
        <authorList>
            <person name="Dougan E. K."/>
            <person name="Rhodes N."/>
            <person name="Thang M."/>
            <person name="Chan C."/>
        </authorList>
    </citation>
    <scope>NUCLEOTIDE SEQUENCE</scope>
</reference>
<dbReference type="EMBL" id="CAJNNW010018803">
    <property type="protein sequence ID" value="CAE8663501.1"/>
    <property type="molecule type" value="Genomic_DNA"/>
</dbReference>
<feature type="region of interest" description="Disordered" evidence="1">
    <location>
        <begin position="141"/>
        <end position="161"/>
    </location>
</feature>
<feature type="non-terminal residue" evidence="2">
    <location>
        <position position="184"/>
    </location>
</feature>
<gene>
    <name evidence="2" type="ORF">PGLA2088_LOCUS15272</name>
</gene>
<sequence length="184" mass="19277">LTTLIRSRAVSQNRLVAIADRLRGLLGSAQLPLEIRAEAWAAHAEACLLLGATGELRVAVRYAVKHLASLEPAGARVASVLSRASGMLLQGSAVAVEGLCSVEWPLRAAGLAAAAAAAVRPDAPAPIREVARCAVDAFREESSELSSSPPAGGWSADPSRQRRKRRRLLLELAALPDEASSFGE</sequence>